<name>A0A0C3G535_PILCF</name>
<reference evidence="1 2" key="1">
    <citation type="submission" date="2014-04" db="EMBL/GenBank/DDBJ databases">
        <authorList>
            <consortium name="DOE Joint Genome Institute"/>
            <person name="Kuo A."/>
            <person name="Tarkka M."/>
            <person name="Buscot F."/>
            <person name="Kohler A."/>
            <person name="Nagy L.G."/>
            <person name="Floudas D."/>
            <person name="Copeland A."/>
            <person name="Barry K.W."/>
            <person name="Cichocki N."/>
            <person name="Veneault-Fourrey C."/>
            <person name="LaButti K."/>
            <person name="Lindquist E.A."/>
            <person name="Lipzen A."/>
            <person name="Lundell T."/>
            <person name="Morin E."/>
            <person name="Murat C."/>
            <person name="Sun H."/>
            <person name="Tunlid A."/>
            <person name="Henrissat B."/>
            <person name="Grigoriev I.V."/>
            <person name="Hibbett D.S."/>
            <person name="Martin F."/>
            <person name="Nordberg H.P."/>
            <person name="Cantor M.N."/>
            <person name="Hua S.X."/>
        </authorList>
    </citation>
    <scope>NUCLEOTIDE SEQUENCE [LARGE SCALE GENOMIC DNA]</scope>
    <source>
        <strain evidence="1 2">F 1598</strain>
    </source>
</reference>
<protein>
    <submittedName>
        <fullName evidence="1">Uncharacterized protein</fullName>
    </submittedName>
</protein>
<keyword evidence="2" id="KW-1185">Reference proteome</keyword>
<organism evidence="1 2">
    <name type="scientific">Piloderma croceum (strain F 1598)</name>
    <dbReference type="NCBI Taxonomy" id="765440"/>
    <lineage>
        <taxon>Eukaryota</taxon>
        <taxon>Fungi</taxon>
        <taxon>Dikarya</taxon>
        <taxon>Basidiomycota</taxon>
        <taxon>Agaricomycotina</taxon>
        <taxon>Agaricomycetes</taxon>
        <taxon>Agaricomycetidae</taxon>
        <taxon>Atheliales</taxon>
        <taxon>Atheliaceae</taxon>
        <taxon>Piloderma</taxon>
    </lineage>
</organism>
<dbReference type="EMBL" id="KN832984">
    <property type="protein sequence ID" value="KIM85746.1"/>
    <property type="molecule type" value="Genomic_DNA"/>
</dbReference>
<dbReference type="AlphaFoldDB" id="A0A0C3G535"/>
<evidence type="ECO:0000313" key="2">
    <source>
        <dbReference type="Proteomes" id="UP000054166"/>
    </source>
</evidence>
<proteinExistence type="predicted"/>
<gene>
    <name evidence="1" type="ORF">PILCRDRAFT_343443</name>
</gene>
<evidence type="ECO:0000313" key="1">
    <source>
        <dbReference type="EMBL" id="KIM85746.1"/>
    </source>
</evidence>
<dbReference type="HOGENOM" id="CLU_2109902_0_0_1"/>
<accession>A0A0C3G535</accession>
<dbReference type="InParanoid" id="A0A0C3G535"/>
<sequence>MSNGFFPLFFRFMPSGPSSMSYAVGLPLMSFMKQSLVLSLAPCHSFHRPYAPSLVATYIHTHFLPKARHLSSPLAATTYPTYLHSFRTVQCSICSTSFCPSHHPHTHPTHYPIRS</sequence>
<dbReference type="Proteomes" id="UP000054166">
    <property type="component" value="Unassembled WGS sequence"/>
</dbReference>
<reference evidence="2" key="2">
    <citation type="submission" date="2015-01" db="EMBL/GenBank/DDBJ databases">
        <title>Evolutionary Origins and Diversification of the Mycorrhizal Mutualists.</title>
        <authorList>
            <consortium name="DOE Joint Genome Institute"/>
            <consortium name="Mycorrhizal Genomics Consortium"/>
            <person name="Kohler A."/>
            <person name="Kuo A."/>
            <person name="Nagy L.G."/>
            <person name="Floudas D."/>
            <person name="Copeland A."/>
            <person name="Barry K.W."/>
            <person name="Cichocki N."/>
            <person name="Veneault-Fourrey C."/>
            <person name="LaButti K."/>
            <person name="Lindquist E.A."/>
            <person name="Lipzen A."/>
            <person name="Lundell T."/>
            <person name="Morin E."/>
            <person name="Murat C."/>
            <person name="Riley R."/>
            <person name="Ohm R."/>
            <person name="Sun H."/>
            <person name="Tunlid A."/>
            <person name="Henrissat B."/>
            <person name="Grigoriev I.V."/>
            <person name="Hibbett D.S."/>
            <person name="Martin F."/>
        </authorList>
    </citation>
    <scope>NUCLEOTIDE SEQUENCE [LARGE SCALE GENOMIC DNA]</scope>
    <source>
        <strain evidence="2">F 1598</strain>
    </source>
</reference>